<accession>A0ABT2YQU8</accession>
<sequence length="167" mass="19065">MELDFSQYTLGELYEAHEYIDAKAYPERLAEIERQIRKRESESFHSFSSDENGVSLTINRASNDTFNVAIHVTYNFLIFYQKNGLVICLTTQELKHLIHCLEKGIESKHGSSNIWGADQIIVKNRKRPANYCAIKIHHRLFVFGFFTVPATLSGKAIAALKGIVDEL</sequence>
<dbReference type="RefSeq" id="WP_263529646.1">
    <property type="nucleotide sequence ID" value="NZ_JAOVZB010000002.1"/>
</dbReference>
<proteinExistence type="predicted"/>
<keyword evidence="2" id="KW-1185">Reference proteome</keyword>
<protein>
    <submittedName>
        <fullName evidence="1">Uncharacterized protein</fullName>
    </submittedName>
</protein>
<dbReference type="Proteomes" id="UP001209713">
    <property type="component" value="Unassembled WGS sequence"/>
</dbReference>
<gene>
    <name evidence="1" type="ORF">OFY17_05115</name>
</gene>
<name>A0ABT2YQU8_9GAMM</name>
<reference evidence="1 2" key="1">
    <citation type="submission" date="2022-10" db="EMBL/GenBank/DDBJ databases">
        <title>Marinomonas transparenta sp. nov. and Marinomonas sargassi sp. nov., isolated from marine alga (Sargassum natans (L.) Gaillon).</title>
        <authorList>
            <person name="Wang Y."/>
        </authorList>
    </citation>
    <scope>NUCLEOTIDE SEQUENCE [LARGE SCALE GENOMIC DNA]</scope>
    <source>
        <strain evidence="1 2">C2222</strain>
    </source>
</reference>
<organism evidence="1 2">
    <name type="scientific">Marinomonas sargassi</name>
    <dbReference type="NCBI Taxonomy" id="2984494"/>
    <lineage>
        <taxon>Bacteria</taxon>
        <taxon>Pseudomonadati</taxon>
        <taxon>Pseudomonadota</taxon>
        <taxon>Gammaproteobacteria</taxon>
        <taxon>Oceanospirillales</taxon>
        <taxon>Oceanospirillaceae</taxon>
        <taxon>Marinomonas</taxon>
    </lineage>
</organism>
<evidence type="ECO:0000313" key="1">
    <source>
        <dbReference type="EMBL" id="MCV2402265.1"/>
    </source>
</evidence>
<evidence type="ECO:0000313" key="2">
    <source>
        <dbReference type="Proteomes" id="UP001209713"/>
    </source>
</evidence>
<dbReference type="EMBL" id="JAOVZB010000002">
    <property type="protein sequence ID" value="MCV2402265.1"/>
    <property type="molecule type" value="Genomic_DNA"/>
</dbReference>
<comment type="caution">
    <text evidence="1">The sequence shown here is derived from an EMBL/GenBank/DDBJ whole genome shotgun (WGS) entry which is preliminary data.</text>
</comment>